<accession>F5RAL1</accession>
<evidence type="ECO:0000313" key="3">
    <source>
        <dbReference type="Proteomes" id="UP000005019"/>
    </source>
</evidence>
<dbReference type="AlphaFoldDB" id="F5RAL1"/>
<evidence type="ECO:0000256" key="1">
    <source>
        <dbReference type="SAM" id="MobiDB-lite"/>
    </source>
</evidence>
<gene>
    <name evidence="2" type="ORF">METUNv1_01225</name>
</gene>
<protein>
    <submittedName>
        <fullName evidence="2">Uncharacterized protein</fullName>
    </submittedName>
</protein>
<sequence>MPASKRRKPSPTRSAASPAWSPCSCRRTKAMPSIVREIATLLVCGGALYGGIRADLQNMLVRIEANEASVTRAHARLDQLYERGSR</sequence>
<feature type="compositionally biased region" description="Low complexity" evidence="1">
    <location>
        <begin position="14"/>
        <end position="23"/>
    </location>
</feature>
<keyword evidence="3" id="KW-1185">Reference proteome</keyword>
<name>F5RAL1_METUF</name>
<reference evidence="2 3" key="1">
    <citation type="journal article" date="2011" name="J. Bacteriol.">
        <title>Genome sequence of Methyloversatilis universalis FAM5T, a methylotrophic representative of the order Rhodocyclales.</title>
        <authorList>
            <person name="Kittichotirat W."/>
            <person name="Good N.M."/>
            <person name="Hall R."/>
            <person name="Bringel F."/>
            <person name="Lajus A."/>
            <person name="Medigue C."/>
            <person name="Smalley N.E."/>
            <person name="Beck D."/>
            <person name="Bumgarner R."/>
            <person name="Vuilleumier S."/>
            <person name="Kalyuzhnaya M.G."/>
        </authorList>
    </citation>
    <scope>NUCLEOTIDE SEQUENCE [LARGE SCALE GENOMIC DNA]</scope>
    <source>
        <strain evidence="3">ATCC BAA-1314 / JCM 13912 / FAM5</strain>
    </source>
</reference>
<proteinExistence type="predicted"/>
<dbReference type="STRING" id="1000565.METUNv1_01225"/>
<feature type="compositionally biased region" description="Basic residues" evidence="1">
    <location>
        <begin position="1"/>
        <end position="10"/>
    </location>
</feature>
<dbReference type="Proteomes" id="UP000005019">
    <property type="component" value="Unassembled WGS sequence"/>
</dbReference>
<dbReference type="EMBL" id="AFHG01000036">
    <property type="protein sequence ID" value="EGK72460.1"/>
    <property type="molecule type" value="Genomic_DNA"/>
</dbReference>
<feature type="region of interest" description="Disordered" evidence="1">
    <location>
        <begin position="1"/>
        <end position="23"/>
    </location>
</feature>
<evidence type="ECO:0000313" key="2">
    <source>
        <dbReference type="EMBL" id="EGK72460.1"/>
    </source>
</evidence>
<organism evidence="2 3">
    <name type="scientific">Methyloversatilis universalis (strain ATCC BAA-1314 / DSM 25237 / JCM 13912 / CCUG 52030 / FAM5)</name>
    <dbReference type="NCBI Taxonomy" id="1000565"/>
    <lineage>
        <taxon>Bacteria</taxon>
        <taxon>Pseudomonadati</taxon>
        <taxon>Pseudomonadota</taxon>
        <taxon>Betaproteobacteria</taxon>
        <taxon>Nitrosomonadales</taxon>
        <taxon>Sterolibacteriaceae</taxon>
        <taxon>Methyloversatilis</taxon>
    </lineage>
</organism>
<comment type="caution">
    <text evidence="2">The sequence shown here is derived from an EMBL/GenBank/DDBJ whole genome shotgun (WGS) entry which is preliminary data.</text>
</comment>